<dbReference type="EMBL" id="DVNK01000025">
    <property type="protein sequence ID" value="HIU46312.1"/>
    <property type="molecule type" value="Genomic_DNA"/>
</dbReference>
<gene>
    <name evidence="1" type="ORF">IAC59_03520</name>
</gene>
<dbReference type="InterPro" id="IPR057955">
    <property type="entry name" value="SF0329-like"/>
</dbReference>
<dbReference type="Pfam" id="PF25753">
    <property type="entry name" value="SF0329"/>
    <property type="match status" value="1"/>
</dbReference>
<protein>
    <submittedName>
        <fullName evidence="1">Uncharacterized protein</fullName>
    </submittedName>
</protein>
<evidence type="ECO:0000313" key="2">
    <source>
        <dbReference type="Proteomes" id="UP000824123"/>
    </source>
</evidence>
<reference evidence="1" key="2">
    <citation type="journal article" date="2021" name="PeerJ">
        <title>Extensive microbial diversity within the chicken gut microbiome revealed by metagenomics and culture.</title>
        <authorList>
            <person name="Gilroy R."/>
            <person name="Ravi A."/>
            <person name="Getino M."/>
            <person name="Pursley I."/>
            <person name="Horton D.L."/>
            <person name="Alikhan N.F."/>
            <person name="Baker D."/>
            <person name="Gharbi K."/>
            <person name="Hall N."/>
            <person name="Watson M."/>
            <person name="Adriaenssens E.M."/>
            <person name="Foster-Nyarko E."/>
            <person name="Jarju S."/>
            <person name="Secka A."/>
            <person name="Antonio M."/>
            <person name="Oren A."/>
            <person name="Chaudhuri R.R."/>
            <person name="La Ragione R."/>
            <person name="Hildebrand F."/>
            <person name="Pallen M.J."/>
        </authorList>
    </citation>
    <scope>NUCLEOTIDE SEQUENCE</scope>
    <source>
        <strain evidence="1">ChiSxjej2B14-8506</strain>
    </source>
</reference>
<evidence type="ECO:0000313" key="1">
    <source>
        <dbReference type="EMBL" id="HIU46312.1"/>
    </source>
</evidence>
<proteinExistence type="predicted"/>
<name>A0A9D1S4J3_9FIRM</name>
<accession>A0A9D1S4J3</accession>
<dbReference type="AlphaFoldDB" id="A0A9D1S4J3"/>
<comment type="caution">
    <text evidence="1">The sequence shown here is derived from an EMBL/GenBank/DDBJ whole genome shotgun (WGS) entry which is preliminary data.</text>
</comment>
<dbReference type="Proteomes" id="UP000824123">
    <property type="component" value="Unassembled WGS sequence"/>
</dbReference>
<reference evidence="1" key="1">
    <citation type="submission" date="2020-10" db="EMBL/GenBank/DDBJ databases">
        <authorList>
            <person name="Gilroy R."/>
        </authorList>
    </citation>
    <scope>NUCLEOTIDE SEQUENCE</scope>
    <source>
        <strain evidence="1">ChiSxjej2B14-8506</strain>
    </source>
</reference>
<organism evidence="1 2">
    <name type="scientific">Candidatus Fimadaptatus faecigallinarum</name>
    <dbReference type="NCBI Taxonomy" id="2840814"/>
    <lineage>
        <taxon>Bacteria</taxon>
        <taxon>Bacillati</taxon>
        <taxon>Bacillota</taxon>
        <taxon>Clostridia</taxon>
        <taxon>Eubacteriales</taxon>
        <taxon>Candidatus Fimadaptatus</taxon>
    </lineage>
</organism>
<sequence>MANSWSGLRQQLETEYLCPKLRGRVQYFLTHYTDAHDDYGRIAIRVDSVERLRGDPFAYYNKGYSELEAGLKRACLPPRQQIPQEMLHGPRIACKEALVRRRAINARIEELVKRRAINDGIFDIYYVTDAIRIYTQSAIGASLRHENPLVRLLAVLDRRVGRRTLLRLAGDVERQPEWLRFFYRLRLDAEGIPIRTADYRDS</sequence>